<evidence type="ECO:0000313" key="4">
    <source>
        <dbReference type="Proteomes" id="UP000028487"/>
    </source>
</evidence>
<name>A0A077NWB6_XENBV</name>
<dbReference type="InterPro" id="IPR006944">
    <property type="entry name" value="Phage/GTA_portal"/>
</dbReference>
<dbReference type="Pfam" id="PF04860">
    <property type="entry name" value="Phage_portal"/>
    <property type="match status" value="1"/>
</dbReference>
<dbReference type="InterPro" id="IPR006430">
    <property type="entry name" value="Phage_portal_PBSX"/>
</dbReference>
<comment type="similarity">
    <text evidence="1">Belongs to the phage portal family. PBSX subfamily.</text>
</comment>
<dbReference type="Proteomes" id="UP000028487">
    <property type="component" value="Unassembled WGS sequence"/>
</dbReference>
<evidence type="ECO:0008006" key="5">
    <source>
        <dbReference type="Google" id="ProtNLM"/>
    </source>
</evidence>
<feature type="region of interest" description="Disordered" evidence="2">
    <location>
        <begin position="1"/>
        <end position="22"/>
    </location>
</feature>
<accession>A0A077NWB6</accession>
<dbReference type="PIRSF" id="PIRSF018494">
    <property type="entry name" value="PBSX_VPQ"/>
    <property type="match status" value="1"/>
</dbReference>
<evidence type="ECO:0000313" key="3">
    <source>
        <dbReference type="EMBL" id="CDH02834.1"/>
    </source>
</evidence>
<proteinExistence type="inferred from homology"/>
<evidence type="ECO:0000256" key="1">
    <source>
        <dbReference type="ARBA" id="ARBA00006799"/>
    </source>
</evidence>
<protein>
    <recommendedName>
        <fullName evidence="5">Phage portal protein</fullName>
    </recommendedName>
</protein>
<organism evidence="3 4">
    <name type="scientific">Xenorhabdus bovienii str. feltiae Moldova</name>
    <dbReference type="NCBI Taxonomy" id="1398200"/>
    <lineage>
        <taxon>Bacteria</taxon>
        <taxon>Pseudomonadati</taxon>
        <taxon>Pseudomonadota</taxon>
        <taxon>Gammaproteobacteria</taxon>
        <taxon>Enterobacterales</taxon>
        <taxon>Morganellaceae</taxon>
        <taxon>Xenorhabdus</taxon>
    </lineage>
</organism>
<dbReference type="EMBL" id="CBSV010000219">
    <property type="protein sequence ID" value="CDH02834.1"/>
    <property type="molecule type" value="Genomic_DNA"/>
</dbReference>
<dbReference type="InterPro" id="IPR030935">
    <property type="entry name" value="PBSX_Proteobac"/>
</dbReference>
<feature type="compositionally biased region" description="Basic residues" evidence="2">
    <location>
        <begin position="1"/>
        <end position="11"/>
    </location>
</feature>
<reference evidence="3" key="1">
    <citation type="submission" date="2013-07" db="EMBL/GenBank/DDBJ databases">
        <title>Sub-species coevolution in mutualistic symbiosis.</title>
        <authorList>
            <person name="Murfin K."/>
            <person name="Klassen J."/>
            <person name="Lee M."/>
            <person name="Forst S."/>
            <person name="Stock P."/>
            <person name="Goodrich-Blair H."/>
        </authorList>
    </citation>
    <scope>NUCLEOTIDE SEQUENCE [LARGE SCALE GENOMIC DNA]</scope>
    <source>
        <strain evidence="3">Feltiae Moldova</strain>
    </source>
</reference>
<evidence type="ECO:0000256" key="2">
    <source>
        <dbReference type="SAM" id="MobiDB-lite"/>
    </source>
</evidence>
<comment type="caution">
    <text evidence="3">The sequence shown here is derived from an EMBL/GenBank/DDBJ whole genome shotgun (WGS) entry which is preliminary data.</text>
</comment>
<gene>
    <name evidence="3" type="ORF">XBFM1_480014</name>
</gene>
<sequence length="344" mass="38689">MMSKKTLRKTAKAPQTNHRQRKMSLITLGKPEPILTTMTDYQKIWYDNDYDHYTLPIDRLALAQLTNMNGTHGGIIYSRHNMISSDYLGGGLTHEQFKAAMINFLIFGDVAILKVRNFWGDLVRLEVLPSLYLRRRKDGDFVVLQEGEPLVYSPDEVIFIKQYDPQQQVYGLPDYIGGIHAALLNSEATIFRRRYYHNGGHTGGMIYINDPNISDEAEDEIERKLAQSKGIGNFETLFVSIPNGDPDGIKFIPVGDISANDEFANVKSISSQDVLTAHRFPAGLAGIIPTNVGGLGDPEKARDAYRKDEVIPVQNMFMNAINSRELPEILHLRFQQDNVSSGAE</sequence>
<dbReference type="AlphaFoldDB" id="A0A077NWB6"/>
<dbReference type="HOGENOM" id="CLU_068879_0_0_6"/>
<dbReference type="NCBIfam" id="TIGR01540">
    <property type="entry name" value="portal_PBSX"/>
    <property type="match status" value="1"/>
</dbReference>